<dbReference type="InterPro" id="IPR055066">
    <property type="entry name" value="AASDHPPT_N"/>
</dbReference>
<dbReference type="GO" id="GO:0000287">
    <property type="term" value="F:magnesium ion binding"/>
    <property type="evidence" value="ECO:0007669"/>
    <property type="project" value="InterPro"/>
</dbReference>
<dbReference type="PANTHER" id="PTHR12215:SF10">
    <property type="entry name" value="L-AMINOADIPATE-SEMIALDEHYDE DEHYDROGENASE-PHOSPHOPANTETHEINYL TRANSFERASE"/>
    <property type="match status" value="1"/>
</dbReference>
<dbReference type="PANTHER" id="PTHR12215">
    <property type="entry name" value="PHOSPHOPANTETHEINE TRANSFERASE"/>
    <property type="match status" value="1"/>
</dbReference>
<evidence type="ECO:0000313" key="4">
    <source>
        <dbReference type="Proteomes" id="UP000036959"/>
    </source>
</evidence>
<dbReference type="GO" id="GO:0019878">
    <property type="term" value="P:lysine biosynthetic process via aminoadipic acid"/>
    <property type="evidence" value="ECO:0007669"/>
    <property type="project" value="TreeGrafter"/>
</dbReference>
<sequence length="211" mass="22164">MLSGIDSLLGANVRSVSLPADTPADVSVWRVEIDLAAPLEIAGAGVLHESELARARRFMLHADAARFATVRATLRLLLAAHLHADATRLVIEADAAGRPMLVSSEAAPDFNVSHSGAYGMIAMSARRRVGVDIEEGRASCVIGGSGRVRGHGARRATGLCMRARVVALMQRSVTSLACKIEFAGMDPTTQSGADVNAHLSQVCSARVEVEA</sequence>
<dbReference type="GO" id="GO:0008897">
    <property type="term" value="F:holo-[acyl-carrier-protein] synthase activity"/>
    <property type="evidence" value="ECO:0007669"/>
    <property type="project" value="InterPro"/>
</dbReference>
<evidence type="ECO:0000256" key="1">
    <source>
        <dbReference type="ARBA" id="ARBA00022679"/>
    </source>
</evidence>
<reference evidence="4" key="1">
    <citation type="submission" date="2015-06" db="EMBL/GenBank/DDBJ databases">
        <title>Comparative genomics of Burkholderia leaf nodule symbionts.</title>
        <authorList>
            <person name="Carlier A."/>
            <person name="Eberl L."/>
            <person name="Pinto-Carbo M."/>
        </authorList>
    </citation>
    <scope>NUCLEOTIDE SEQUENCE [LARGE SCALE GENOMIC DNA]</scope>
    <source>
        <strain evidence="4">UZHbot4</strain>
    </source>
</reference>
<dbReference type="Pfam" id="PF22624">
    <property type="entry name" value="AASDHPPT_N"/>
    <property type="match status" value="1"/>
</dbReference>
<dbReference type="SUPFAM" id="SSF56214">
    <property type="entry name" value="4'-phosphopantetheinyl transferase"/>
    <property type="match status" value="1"/>
</dbReference>
<proteinExistence type="predicted"/>
<accession>A0A0L0M7D2</accession>
<keyword evidence="4" id="KW-1185">Reference proteome</keyword>
<dbReference type="RefSeq" id="WP_050455383.1">
    <property type="nucleotide sequence ID" value="NZ_LFJJ01000188.1"/>
</dbReference>
<name>A0A0L0M7D2_9BURK</name>
<gene>
    <name evidence="3" type="ORF">BVER_05206c</name>
</gene>
<keyword evidence="1 3" id="KW-0808">Transferase</keyword>
<protein>
    <submittedName>
        <fullName evidence="3">4'-phosphopantetheinyl transferase</fullName>
    </submittedName>
</protein>
<dbReference type="GO" id="GO:0005829">
    <property type="term" value="C:cytosol"/>
    <property type="evidence" value="ECO:0007669"/>
    <property type="project" value="TreeGrafter"/>
</dbReference>
<feature type="domain" description="4'-phosphopantetheinyl transferase N-terminal" evidence="2">
    <location>
        <begin position="46"/>
        <end position="123"/>
    </location>
</feature>
<dbReference type="InterPro" id="IPR037143">
    <property type="entry name" value="4-PPantetheinyl_Trfase_dom_sf"/>
</dbReference>
<evidence type="ECO:0000259" key="2">
    <source>
        <dbReference type="Pfam" id="PF22624"/>
    </source>
</evidence>
<dbReference type="InterPro" id="IPR050559">
    <property type="entry name" value="P-Pant_transferase_sf"/>
</dbReference>
<comment type="caution">
    <text evidence="3">The sequence shown here is derived from an EMBL/GenBank/DDBJ whole genome shotgun (WGS) entry which is preliminary data.</text>
</comment>
<dbReference type="Proteomes" id="UP000036959">
    <property type="component" value="Unassembled WGS sequence"/>
</dbReference>
<dbReference type="AlphaFoldDB" id="A0A0L0M7D2"/>
<dbReference type="EMBL" id="LFJJ01000188">
    <property type="protein sequence ID" value="KND58288.1"/>
    <property type="molecule type" value="Genomic_DNA"/>
</dbReference>
<evidence type="ECO:0000313" key="3">
    <source>
        <dbReference type="EMBL" id="KND58288.1"/>
    </source>
</evidence>
<dbReference type="PATRIC" id="fig|242163.4.peg.2404"/>
<dbReference type="Gene3D" id="3.90.470.20">
    <property type="entry name" value="4'-phosphopantetheinyl transferase domain"/>
    <property type="match status" value="1"/>
</dbReference>
<organism evidence="3 4">
    <name type="scientific">Candidatus Burkholderia verschuerenii</name>
    <dbReference type="NCBI Taxonomy" id="242163"/>
    <lineage>
        <taxon>Bacteria</taxon>
        <taxon>Pseudomonadati</taxon>
        <taxon>Pseudomonadota</taxon>
        <taxon>Betaproteobacteria</taxon>
        <taxon>Burkholderiales</taxon>
        <taxon>Burkholderiaceae</taxon>
        <taxon>Burkholderia</taxon>
    </lineage>
</organism>